<keyword evidence="1" id="KW-0489">Methyltransferase</keyword>
<proteinExistence type="predicted"/>
<dbReference type="PANTHER" id="PTHR43591">
    <property type="entry name" value="METHYLTRANSFERASE"/>
    <property type="match status" value="1"/>
</dbReference>
<dbReference type="EMBL" id="MU006796">
    <property type="protein sequence ID" value="KAF2636803.1"/>
    <property type="molecule type" value="Genomic_DNA"/>
</dbReference>
<dbReference type="Gene3D" id="3.40.50.150">
    <property type="entry name" value="Vaccinia Virus protein VP39"/>
    <property type="match status" value="1"/>
</dbReference>
<name>A0A6A6RQX3_9PLEO</name>
<keyword evidence="2" id="KW-1185">Reference proteome</keyword>
<evidence type="ECO:0000313" key="1">
    <source>
        <dbReference type="EMBL" id="KAF2636803.1"/>
    </source>
</evidence>
<dbReference type="Proteomes" id="UP000799753">
    <property type="component" value="Unassembled WGS sequence"/>
</dbReference>
<protein>
    <submittedName>
        <fullName evidence="1">S-adenosyl-L-methionine-dependent methyltransferase</fullName>
    </submittedName>
</protein>
<dbReference type="AlphaFoldDB" id="A0A6A6RQX3"/>
<dbReference type="Pfam" id="PF13489">
    <property type="entry name" value="Methyltransf_23"/>
    <property type="match status" value="1"/>
</dbReference>
<reference evidence="1" key="1">
    <citation type="journal article" date="2020" name="Stud. Mycol.">
        <title>101 Dothideomycetes genomes: a test case for predicting lifestyles and emergence of pathogens.</title>
        <authorList>
            <person name="Haridas S."/>
            <person name="Albert R."/>
            <person name="Binder M."/>
            <person name="Bloem J."/>
            <person name="Labutti K."/>
            <person name="Salamov A."/>
            <person name="Andreopoulos B."/>
            <person name="Baker S."/>
            <person name="Barry K."/>
            <person name="Bills G."/>
            <person name="Bluhm B."/>
            <person name="Cannon C."/>
            <person name="Castanera R."/>
            <person name="Culley D."/>
            <person name="Daum C."/>
            <person name="Ezra D."/>
            <person name="Gonzalez J."/>
            <person name="Henrissat B."/>
            <person name="Kuo A."/>
            <person name="Liang C."/>
            <person name="Lipzen A."/>
            <person name="Lutzoni F."/>
            <person name="Magnuson J."/>
            <person name="Mondo S."/>
            <person name="Nolan M."/>
            <person name="Ohm R."/>
            <person name="Pangilinan J."/>
            <person name="Park H.-J."/>
            <person name="Ramirez L."/>
            <person name="Alfaro M."/>
            <person name="Sun H."/>
            <person name="Tritt A."/>
            <person name="Yoshinaga Y."/>
            <person name="Zwiers L.-H."/>
            <person name="Turgeon B."/>
            <person name="Goodwin S."/>
            <person name="Spatafora J."/>
            <person name="Crous P."/>
            <person name="Grigoriev I."/>
        </authorList>
    </citation>
    <scope>NUCLEOTIDE SEQUENCE</scope>
    <source>
        <strain evidence="1">CBS 473.64</strain>
    </source>
</reference>
<dbReference type="CDD" id="cd02440">
    <property type="entry name" value="AdoMet_MTases"/>
    <property type="match status" value="1"/>
</dbReference>
<gene>
    <name evidence="1" type="ORF">P280DRAFT_492785</name>
</gene>
<dbReference type="PANTHER" id="PTHR43591:SF24">
    <property type="entry name" value="2-METHOXY-6-POLYPRENYL-1,4-BENZOQUINOL METHYLASE, MITOCHONDRIAL"/>
    <property type="match status" value="1"/>
</dbReference>
<dbReference type="OrthoDB" id="506498at2759"/>
<accession>A0A6A6RQX3</accession>
<dbReference type="GO" id="GO:0008168">
    <property type="term" value="F:methyltransferase activity"/>
    <property type="evidence" value="ECO:0007669"/>
    <property type="project" value="UniProtKB-KW"/>
</dbReference>
<sequence length="276" mass="32027">MPEETRTVYLHERFFQKYSVDRRVYCVPVDGFFEEKLFLPPIEYPRKVLDCGYGRGDWVVHLAEMYEQCQVLGIDIYPSILPEQPDNLDLSGYNLNDRLNDAGLFERNAYDLVHSRFVGQGVKNSRWPSYVQDIRRLLKPGGWLQMMEYYPNIQSDSGLLPESSALTQWWINYARVMERSNRAPRVGQRLQLLMGEAGLREVYGARINLPIGNWHPDPRKASIGVEAVEMVGALLDSLAIWPFTEKLGWTDEQVKTLTDAARRELRDVRLKLYLPV</sequence>
<organism evidence="1 2">
    <name type="scientific">Massarina eburnea CBS 473.64</name>
    <dbReference type="NCBI Taxonomy" id="1395130"/>
    <lineage>
        <taxon>Eukaryota</taxon>
        <taxon>Fungi</taxon>
        <taxon>Dikarya</taxon>
        <taxon>Ascomycota</taxon>
        <taxon>Pezizomycotina</taxon>
        <taxon>Dothideomycetes</taxon>
        <taxon>Pleosporomycetidae</taxon>
        <taxon>Pleosporales</taxon>
        <taxon>Massarineae</taxon>
        <taxon>Massarinaceae</taxon>
        <taxon>Massarina</taxon>
    </lineage>
</organism>
<dbReference type="SUPFAM" id="SSF53335">
    <property type="entry name" value="S-adenosyl-L-methionine-dependent methyltransferases"/>
    <property type="match status" value="1"/>
</dbReference>
<dbReference type="InterPro" id="IPR029063">
    <property type="entry name" value="SAM-dependent_MTases_sf"/>
</dbReference>
<dbReference type="GO" id="GO:0032259">
    <property type="term" value="P:methylation"/>
    <property type="evidence" value="ECO:0007669"/>
    <property type="project" value="UniProtKB-KW"/>
</dbReference>
<keyword evidence="1" id="KW-0808">Transferase</keyword>
<evidence type="ECO:0000313" key="2">
    <source>
        <dbReference type="Proteomes" id="UP000799753"/>
    </source>
</evidence>